<evidence type="ECO:0000256" key="1">
    <source>
        <dbReference type="SAM" id="Coils"/>
    </source>
</evidence>
<dbReference type="RefSeq" id="WP_341596367.1">
    <property type="nucleotide sequence ID" value="NZ_JBAKAZ010000005.1"/>
</dbReference>
<dbReference type="Pfam" id="PF10675">
    <property type="entry name" value="DUF2489"/>
    <property type="match status" value="1"/>
</dbReference>
<comment type="caution">
    <text evidence="4">The sequence shown here is derived from an EMBL/GenBank/DDBJ whole genome shotgun (WGS) entry which is preliminary data.</text>
</comment>
<organism evidence="4 5">
    <name type="scientific">Psychromonas aquatilis</name>
    <dbReference type="NCBI Taxonomy" id="2005072"/>
    <lineage>
        <taxon>Bacteria</taxon>
        <taxon>Pseudomonadati</taxon>
        <taxon>Pseudomonadota</taxon>
        <taxon>Gammaproteobacteria</taxon>
        <taxon>Alteromonadales</taxon>
        <taxon>Psychromonadaceae</taxon>
        <taxon>Psychromonas</taxon>
    </lineage>
</organism>
<evidence type="ECO:0000256" key="2">
    <source>
        <dbReference type="SAM" id="Phobius"/>
    </source>
</evidence>
<keyword evidence="1" id="KW-0175">Coiled coil</keyword>
<keyword evidence="5" id="KW-1185">Reference proteome</keyword>
<keyword evidence="2" id="KW-0812">Transmembrane</keyword>
<gene>
    <name evidence="4" type="ORF">V6256_02250</name>
</gene>
<evidence type="ECO:0000313" key="4">
    <source>
        <dbReference type="EMBL" id="MEL0628419.1"/>
    </source>
</evidence>
<dbReference type="InterPro" id="IPR019617">
    <property type="entry name" value="DUF2489"/>
</dbReference>
<keyword evidence="2" id="KW-1133">Transmembrane helix</keyword>
<evidence type="ECO:0000259" key="3">
    <source>
        <dbReference type="Pfam" id="PF10675"/>
    </source>
</evidence>
<reference evidence="4 5" key="1">
    <citation type="submission" date="2024-02" db="EMBL/GenBank/DDBJ databases">
        <title>Bacteria isolated from the canopy kelp, Nereocystis luetkeana.</title>
        <authorList>
            <person name="Pfister C.A."/>
            <person name="Younker I.T."/>
            <person name="Light S.H."/>
        </authorList>
    </citation>
    <scope>NUCLEOTIDE SEQUENCE [LARGE SCALE GENOMIC DNA]</scope>
    <source>
        <strain evidence="4 5">TI.1.05</strain>
    </source>
</reference>
<evidence type="ECO:0000313" key="5">
    <source>
        <dbReference type="Proteomes" id="UP001369082"/>
    </source>
</evidence>
<feature type="domain" description="DUF2489" evidence="3">
    <location>
        <begin position="15"/>
        <end position="152"/>
    </location>
</feature>
<protein>
    <submittedName>
        <fullName evidence="4">DUF2489 domain-containing protein</fullName>
    </submittedName>
</protein>
<keyword evidence="2" id="KW-0472">Membrane</keyword>
<sequence>MNTQMILAIVAVVIILFLAFYVGMLLNKINAHKAQVAAAEKEQEAFKKQKIEERNNNIIESIRFIAQATAQKQCNVSEAAIRLTVLLETLQLEKPIDMATAYPALHAMFEKVKDMPTHEERKTHPVKEIKIMDMKREVFEAEMEDEILKESAVLANFTL</sequence>
<name>A0ABU9GM77_9GAMM</name>
<dbReference type="EMBL" id="JBAKAZ010000005">
    <property type="protein sequence ID" value="MEL0628419.1"/>
    <property type="molecule type" value="Genomic_DNA"/>
</dbReference>
<feature type="transmembrane region" description="Helical" evidence="2">
    <location>
        <begin position="6"/>
        <end position="26"/>
    </location>
</feature>
<feature type="coiled-coil region" evidence="1">
    <location>
        <begin position="22"/>
        <end position="56"/>
    </location>
</feature>
<dbReference type="Proteomes" id="UP001369082">
    <property type="component" value="Unassembled WGS sequence"/>
</dbReference>
<accession>A0ABU9GM77</accession>
<proteinExistence type="predicted"/>